<keyword evidence="3" id="KW-1185">Reference proteome</keyword>
<dbReference type="EMBL" id="JAJATW010000023">
    <property type="protein sequence ID" value="MCB5162833.1"/>
    <property type="molecule type" value="Genomic_DNA"/>
</dbReference>
<dbReference type="NCBIfam" id="NF041259">
    <property type="entry name" value="mono_DmmA_fam"/>
    <property type="match status" value="1"/>
</dbReference>
<feature type="domain" description="Dimethylamine monooxygenase subunit DmmA-like C-terminal" evidence="1">
    <location>
        <begin position="137"/>
        <end position="177"/>
    </location>
</feature>
<dbReference type="RefSeq" id="WP_226755180.1">
    <property type="nucleotide sequence ID" value="NZ_JAJATW010000023.1"/>
</dbReference>
<protein>
    <recommendedName>
        <fullName evidence="1">Dimethylamine monooxygenase subunit DmmA-like C-terminal domain-containing protein</fullName>
    </recommendedName>
</protein>
<organism evidence="2 3">
    <name type="scientific">Marinomonas algarum</name>
    <dbReference type="NCBI Taxonomy" id="2883105"/>
    <lineage>
        <taxon>Bacteria</taxon>
        <taxon>Pseudomonadati</taxon>
        <taxon>Pseudomonadota</taxon>
        <taxon>Gammaproteobacteria</taxon>
        <taxon>Oceanospirillales</taxon>
        <taxon>Oceanospirillaceae</taxon>
        <taxon>Marinomonas</taxon>
    </lineage>
</organism>
<dbReference type="Proteomes" id="UP001139095">
    <property type="component" value="Unassembled WGS sequence"/>
</dbReference>
<gene>
    <name evidence="2" type="ORF">LG368_13105</name>
</gene>
<evidence type="ECO:0000313" key="3">
    <source>
        <dbReference type="Proteomes" id="UP001139095"/>
    </source>
</evidence>
<evidence type="ECO:0000313" key="2">
    <source>
        <dbReference type="EMBL" id="MCB5162833.1"/>
    </source>
</evidence>
<comment type="caution">
    <text evidence="2">The sequence shown here is derived from an EMBL/GenBank/DDBJ whole genome shotgun (WGS) entry which is preliminary data.</text>
</comment>
<accession>A0A9X1IRJ0</accession>
<dbReference type="AlphaFoldDB" id="A0A9X1IRJ0"/>
<dbReference type="Pfam" id="PF22289">
    <property type="entry name" value="DmmA-like_C"/>
    <property type="match status" value="1"/>
</dbReference>
<sequence>MEPDVSSRVVSRPIYDQVKSVVPLSDNNLFICEGSVSEQQQSMYLHSECPKKSLVCIISDHQNIQTESAADSLVKCQKMGGFIDSLPQKLSFMTLSSRAYLEGSEGFLWRIYRVLLELGMDPQQIIMQPPVTNNRDIFCPHCFTITEGVNKTVSECRQCERLLYVSDHFSKRHGAYFSYQVNAEDPNDIPEIKELRR</sequence>
<dbReference type="InterPro" id="IPR048037">
    <property type="entry name" value="DmmA-like_C"/>
</dbReference>
<name>A0A9X1IRJ0_9GAMM</name>
<proteinExistence type="predicted"/>
<evidence type="ECO:0000259" key="1">
    <source>
        <dbReference type="Pfam" id="PF22289"/>
    </source>
</evidence>
<reference evidence="2" key="1">
    <citation type="submission" date="2021-10" db="EMBL/GenBank/DDBJ databases">
        <title>Marinomonas pontica sp. nov., isolated from the Black Sea.</title>
        <authorList>
            <person name="Zhao L.-H."/>
            <person name="Xue J.-H."/>
        </authorList>
    </citation>
    <scope>NUCLEOTIDE SEQUENCE</scope>
    <source>
        <strain evidence="2">E8</strain>
    </source>
</reference>